<dbReference type="RefSeq" id="WP_110522668.1">
    <property type="nucleotide sequence ID" value="NZ_QKOE01000001.1"/>
</dbReference>
<organism evidence="2 3">
    <name type="scientific">Parazoarcus communis SWub3 = DSM 12120</name>
    <dbReference type="NCBI Taxonomy" id="1121029"/>
    <lineage>
        <taxon>Bacteria</taxon>
        <taxon>Pseudomonadati</taxon>
        <taxon>Pseudomonadota</taxon>
        <taxon>Betaproteobacteria</taxon>
        <taxon>Rhodocyclales</taxon>
        <taxon>Zoogloeaceae</taxon>
        <taxon>Parazoarcus</taxon>
    </lineage>
</organism>
<keyword evidence="1" id="KW-0732">Signal</keyword>
<accession>A0A323V0X0</accession>
<reference evidence="2 3" key="1">
    <citation type="submission" date="2018-06" db="EMBL/GenBank/DDBJ databases">
        <title>Azoarcus communis strain SWub3 genome.</title>
        <authorList>
            <person name="Zorraquino Salvo V."/>
            <person name="Toubiana D."/>
            <person name="Blumwald E."/>
        </authorList>
    </citation>
    <scope>NUCLEOTIDE SEQUENCE [LARGE SCALE GENOMIC DNA]</scope>
    <source>
        <strain evidence="2 3">SWub3</strain>
    </source>
</reference>
<feature type="chain" id="PRO_5016245104" evidence="1">
    <location>
        <begin position="22"/>
        <end position="267"/>
    </location>
</feature>
<gene>
    <name evidence="2" type="ORF">DNK49_02230</name>
</gene>
<dbReference type="OrthoDB" id="5943at2"/>
<keyword evidence="3" id="KW-1185">Reference proteome</keyword>
<dbReference type="InterPro" id="IPR019613">
    <property type="entry name" value="DUF4198"/>
</dbReference>
<sequence>MKLKLALAALTLSLQFSTAQAHSVWLEPSSTVLSKAAYITVAGAAGNDKFHYNHAALRGLNENFTAIAPDGSTVAPENLMAGKLRTVFDLNLTQSGTYRLAVASEGIMASWKEGEQTKRFRGNAEAFAKDVPANATDLRVNEGVNRLETFVTVGKPTDIKPIGKGLELVPITHPNDLFAGETATFRFVVDGKPAAGLEVLIMRGGSRYRNQLEEIKLTTDAEGKFSIKWPEAGMYWLDADAQDDKTTVPQARERRLSYVATFEVLPQ</sequence>
<proteinExistence type="predicted"/>
<evidence type="ECO:0000313" key="2">
    <source>
        <dbReference type="EMBL" id="PZA18367.1"/>
    </source>
</evidence>
<evidence type="ECO:0000256" key="1">
    <source>
        <dbReference type="SAM" id="SignalP"/>
    </source>
</evidence>
<evidence type="ECO:0000313" key="3">
    <source>
        <dbReference type="Proteomes" id="UP000248259"/>
    </source>
</evidence>
<name>A0A323V0X0_9RHOO</name>
<protein>
    <submittedName>
        <fullName evidence="2">DUF4198 domain-containing protein</fullName>
    </submittedName>
</protein>
<dbReference type="Proteomes" id="UP000248259">
    <property type="component" value="Unassembled WGS sequence"/>
</dbReference>
<dbReference type="EMBL" id="QKOE01000001">
    <property type="protein sequence ID" value="PZA18367.1"/>
    <property type="molecule type" value="Genomic_DNA"/>
</dbReference>
<feature type="signal peptide" evidence="1">
    <location>
        <begin position="1"/>
        <end position="21"/>
    </location>
</feature>
<dbReference type="AlphaFoldDB" id="A0A323V0X0"/>
<dbReference type="Pfam" id="PF10670">
    <property type="entry name" value="DUF4198"/>
    <property type="match status" value="1"/>
</dbReference>
<comment type="caution">
    <text evidence="2">The sequence shown here is derived from an EMBL/GenBank/DDBJ whole genome shotgun (WGS) entry which is preliminary data.</text>
</comment>